<dbReference type="EMBL" id="JAFEMO010000352">
    <property type="protein sequence ID" value="KAH7519098.1"/>
    <property type="molecule type" value="Genomic_DNA"/>
</dbReference>
<sequence>MASVPSSSPTSDSQNSATRPIQPKLEADDVTTDNGVFDVSEKKADVVPSHFQVLESKEYIEKFQKYEADYTRRLLSKYFSKNDVHGGNIFDEKTTIDGETIMSSRWPGTRSFADPLQVLEDQSSSNSSSTAETPNNISNGNHTPKKSG</sequence>
<feature type="region of interest" description="Disordered" evidence="1">
    <location>
        <begin position="102"/>
        <end position="148"/>
    </location>
</feature>
<keyword evidence="3" id="KW-1185">Reference proteome</keyword>
<proteinExistence type="predicted"/>
<feature type="compositionally biased region" description="Low complexity" evidence="1">
    <location>
        <begin position="1"/>
        <end position="16"/>
    </location>
</feature>
<evidence type="ECO:0000256" key="1">
    <source>
        <dbReference type="SAM" id="MobiDB-lite"/>
    </source>
</evidence>
<protein>
    <submittedName>
        <fullName evidence="2">Uncharacterized protein</fullName>
    </submittedName>
</protein>
<evidence type="ECO:0000313" key="3">
    <source>
        <dbReference type="Proteomes" id="UP000827721"/>
    </source>
</evidence>
<accession>A0ABQ8GY44</accession>
<dbReference type="PANTHER" id="PTHR36078">
    <property type="entry name" value="BNACNNG21220D PROTEIN"/>
    <property type="match status" value="1"/>
</dbReference>
<comment type="caution">
    <text evidence="2">The sequence shown here is derived from an EMBL/GenBank/DDBJ whole genome shotgun (WGS) entry which is preliminary data.</text>
</comment>
<gene>
    <name evidence="2" type="ORF">JRO89_XSUnG0137400</name>
</gene>
<name>A0ABQ8GY44_9ROSI</name>
<feature type="compositionally biased region" description="Polar residues" evidence="1">
    <location>
        <begin position="130"/>
        <end position="142"/>
    </location>
</feature>
<dbReference type="Proteomes" id="UP000827721">
    <property type="component" value="Unassembled WGS sequence"/>
</dbReference>
<evidence type="ECO:0000313" key="2">
    <source>
        <dbReference type="EMBL" id="KAH7519098.1"/>
    </source>
</evidence>
<organism evidence="2 3">
    <name type="scientific">Xanthoceras sorbifolium</name>
    <dbReference type="NCBI Taxonomy" id="99658"/>
    <lineage>
        <taxon>Eukaryota</taxon>
        <taxon>Viridiplantae</taxon>
        <taxon>Streptophyta</taxon>
        <taxon>Embryophyta</taxon>
        <taxon>Tracheophyta</taxon>
        <taxon>Spermatophyta</taxon>
        <taxon>Magnoliopsida</taxon>
        <taxon>eudicotyledons</taxon>
        <taxon>Gunneridae</taxon>
        <taxon>Pentapetalae</taxon>
        <taxon>rosids</taxon>
        <taxon>malvids</taxon>
        <taxon>Sapindales</taxon>
        <taxon>Sapindaceae</taxon>
        <taxon>Xanthoceroideae</taxon>
        <taxon>Xanthoceras</taxon>
    </lineage>
</organism>
<dbReference type="PANTHER" id="PTHR36078:SF2">
    <property type="entry name" value="OS09G0473966 PROTEIN"/>
    <property type="match status" value="1"/>
</dbReference>
<feature type="region of interest" description="Disordered" evidence="1">
    <location>
        <begin position="1"/>
        <end position="33"/>
    </location>
</feature>
<reference evidence="2 3" key="1">
    <citation type="submission" date="2021-02" db="EMBL/GenBank/DDBJ databases">
        <title>Plant Genome Project.</title>
        <authorList>
            <person name="Zhang R.-G."/>
        </authorList>
    </citation>
    <scope>NUCLEOTIDE SEQUENCE [LARGE SCALE GENOMIC DNA]</scope>
    <source>
        <tissue evidence="2">Leaves</tissue>
    </source>
</reference>